<dbReference type="RefSeq" id="WP_266122056.1">
    <property type="nucleotide sequence ID" value="NZ_JAJHNU010000001.1"/>
</dbReference>
<feature type="domain" description="HTH gntR-type" evidence="6">
    <location>
        <begin position="5"/>
        <end position="73"/>
    </location>
</feature>
<dbReference type="SUPFAM" id="SSF46785">
    <property type="entry name" value="Winged helix' DNA-binding domain"/>
    <property type="match status" value="1"/>
</dbReference>
<dbReference type="EMBL" id="JAJHNU010000001">
    <property type="protein sequence ID" value="MDN4120640.1"/>
    <property type="molecule type" value="Genomic_DNA"/>
</dbReference>
<proteinExistence type="inferred from homology"/>
<dbReference type="SUPFAM" id="SSF53383">
    <property type="entry name" value="PLP-dependent transferases"/>
    <property type="match status" value="1"/>
</dbReference>
<dbReference type="NCBIfam" id="NF012025">
    <property type="entry name" value="PRK15481.1"/>
    <property type="match status" value="1"/>
</dbReference>
<dbReference type="PROSITE" id="PS50949">
    <property type="entry name" value="HTH_GNTR"/>
    <property type="match status" value="1"/>
</dbReference>
<dbReference type="InterPro" id="IPR051446">
    <property type="entry name" value="HTH_trans_reg/aminotransferase"/>
</dbReference>
<dbReference type="InterPro" id="IPR015421">
    <property type="entry name" value="PyrdxlP-dep_Trfase_major"/>
</dbReference>
<dbReference type="InterPro" id="IPR036388">
    <property type="entry name" value="WH-like_DNA-bd_sf"/>
</dbReference>
<reference evidence="7" key="1">
    <citation type="submission" date="2021-11" db="EMBL/GenBank/DDBJ databases">
        <title>Draft genome sequence of Alcaligenes endophyticus type strain CCUG 75668T.</title>
        <authorList>
            <person name="Salva-Serra F."/>
            <person name="Duran R.E."/>
            <person name="Seeger M."/>
            <person name="Moore E.R.B."/>
            <person name="Jaen-Luchoro D."/>
        </authorList>
    </citation>
    <scope>NUCLEOTIDE SEQUENCE</scope>
    <source>
        <strain evidence="7">CCUG 75668</strain>
    </source>
</reference>
<keyword evidence="5" id="KW-0804">Transcription</keyword>
<dbReference type="PRINTS" id="PR00035">
    <property type="entry name" value="HTHGNTR"/>
</dbReference>
<evidence type="ECO:0000256" key="3">
    <source>
        <dbReference type="ARBA" id="ARBA00023015"/>
    </source>
</evidence>
<evidence type="ECO:0000313" key="8">
    <source>
        <dbReference type="Proteomes" id="UP001168613"/>
    </source>
</evidence>
<dbReference type="CDD" id="cd07377">
    <property type="entry name" value="WHTH_GntR"/>
    <property type="match status" value="1"/>
</dbReference>
<dbReference type="Gene3D" id="3.90.1150.10">
    <property type="entry name" value="Aspartate Aminotransferase, domain 1"/>
    <property type="match status" value="1"/>
</dbReference>
<comment type="caution">
    <text evidence="7">The sequence shown here is derived from an EMBL/GenBank/DDBJ whole genome shotgun (WGS) entry which is preliminary data.</text>
</comment>
<protein>
    <submittedName>
        <fullName evidence="7">Transcriptional regulator PtsJ</fullName>
    </submittedName>
</protein>
<dbReference type="SMART" id="SM00345">
    <property type="entry name" value="HTH_GNTR"/>
    <property type="match status" value="1"/>
</dbReference>
<dbReference type="CDD" id="cd00609">
    <property type="entry name" value="AAT_like"/>
    <property type="match status" value="1"/>
</dbReference>
<dbReference type="Gene3D" id="3.40.640.10">
    <property type="entry name" value="Type I PLP-dependent aspartate aminotransferase-like (Major domain)"/>
    <property type="match status" value="1"/>
</dbReference>
<sequence length="436" mass="47779">MKIQGKTAAEIVESVRSQVHRQQLPADTLLPPVRDLAAQLGVNRNTVAAAYRRLVTMGVAVAQGRLGTRIRSQQQQLAQEGAVPNTPLTDLASGNPAAACLPDIQSVFSALAYTPRLYGEPVLNAGLQHYLQHWFASDCLSDFELNLSHGAVDACERLLSAYLVAGDKVAVEDPCFLSSINALHSLGLEALGLAMDDAGVVPSSLQEALEQGVQAVILTPRAHNPTGSSFTAERAAQLEQLLAKYPHVLLILDDHFALLARHTYYSVLGQRQGPWALVRSFSKAFGPDVRVAAVASDTETSQRLRLRLTAGTNWVSHILQDIVQHLLLSPDTQRLLSRTKQHYHAQRERLEHALRQTGIEAYWGGDGLNMWIPLHCDDQVIAQSLAHKGWLVRPGSVFLLARQQAGIRVTFTAMSVEQMDRFAHDLQLSLLDYAQA</sequence>
<dbReference type="Pfam" id="PF00155">
    <property type="entry name" value="Aminotran_1_2"/>
    <property type="match status" value="1"/>
</dbReference>
<evidence type="ECO:0000259" key="6">
    <source>
        <dbReference type="PROSITE" id="PS50949"/>
    </source>
</evidence>
<accession>A0ABT8EHB4</accession>
<dbReference type="Pfam" id="PF00392">
    <property type="entry name" value="GntR"/>
    <property type="match status" value="1"/>
</dbReference>
<evidence type="ECO:0000256" key="4">
    <source>
        <dbReference type="ARBA" id="ARBA00023125"/>
    </source>
</evidence>
<evidence type="ECO:0000256" key="5">
    <source>
        <dbReference type="ARBA" id="ARBA00023163"/>
    </source>
</evidence>
<gene>
    <name evidence="7" type="primary">ptsJ</name>
    <name evidence="7" type="ORF">LMS43_04990</name>
</gene>
<dbReference type="InterPro" id="IPR036390">
    <property type="entry name" value="WH_DNA-bd_sf"/>
</dbReference>
<dbReference type="Proteomes" id="UP001168613">
    <property type="component" value="Unassembled WGS sequence"/>
</dbReference>
<dbReference type="InterPro" id="IPR000524">
    <property type="entry name" value="Tscrpt_reg_HTH_GntR"/>
</dbReference>
<keyword evidence="2" id="KW-0663">Pyridoxal phosphate</keyword>
<evidence type="ECO:0000256" key="1">
    <source>
        <dbReference type="ARBA" id="ARBA00005384"/>
    </source>
</evidence>
<dbReference type="InterPro" id="IPR015422">
    <property type="entry name" value="PyrdxlP-dep_Trfase_small"/>
</dbReference>
<dbReference type="PANTHER" id="PTHR46577">
    <property type="entry name" value="HTH-TYPE TRANSCRIPTIONAL REGULATORY PROTEIN GABR"/>
    <property type="match status" value="1"/>
</dbReference>
<keyword evidence="3" id="KW-0805">Transcription regulation</keyword>
<evidence type="ECO:0000256" key="2">
    <source>
        <dbReference type="ARBA" id="ARBA00022898"/>
    </source>
</evidence>
<dbReference type="InterPro" id="IPR015424">
    <property type="entry name" value="PyrdxlP-dep_Trfase"/>
</dbReference>
<dbReference type="PANTHER" id="PTHR46577:SF1">
    <property type="entry name" value="HTH-TYPE TRANSCRIPTIONAL REGULATORY PROTEIN GABR"/>
    <property type="match status" value="1"/>
</dbReference>
<dbReference type="Gene3D" id="1.10.10.10">
    <property type="entry name" value="Winged helix-like DNA-binding domain superfamily/Winged helix DNA-binding domain"/>
    <property type="match status" value="1"/>
</dbReference>
<evidence type="ECO:0000313" key="7">
    <source>
        <dbReference type="EMBL" id="MDN4120640.1"/>
    </source>
</evidence>
<dbReference type="InterPro" id="IPR004839">
    <property type="entry name" value="Aminotransferase_I/II_large"/>
</dbReference>
<keyword evidence="8" id="KW-1185">Reference proteome</keyword>
<comment type="similarity">
    <text evidence="1">In the C-terminal section; belongs to the class-I pyridoxal-phosphate-dependent aminotransferase family.</text>
</comment>
<name>A0ABT8EHB4_9BURK</name>
<organism evidence="7 8">
    <name type="scientific">Alcaligenes endophyticus</name>
    <dbReference type="NCBI Taxonomy" id="1929088"/>
    <lineage>
        <taxon>Bacteria</taxon>
        <taxon>Pseudomonadati</taxon>
        <taxon>Pseudomonadota</taxon>
        <taxon>Betaproteobacteria</taxon>
        <taxon>Burkholderiales</taxon>
        <taxon>Alcaligenaceae</taxon>
        <taxon>Alcaligenes</taxon>
    </lineage>
</organism>
<keyword evidence="4" id="KW-0238">DNA-binding</keyword>